<organism evidence="4 5">
    <name type="scientific">Pseudoalteromonas luteoviolacea DSM 6061</name>
    <dbReference type="NCBI Taxonomy" id="1365250"/>
    <lineage>
        <taxon>Bacteria</taxon>
        <taxon>Pseudomonadati</taxon>
        <taxon>Pseudomonadota</taxon>
        <taxon>Gammaproteobacteria</taxon>
        <taxon>Alteromonadales</taxon>
        <taxon>Pseudoalteromonadaceae</taxon>
        <taxon>Pseudoalteromonas</taxon>
    </lineage>
</organism>
<dbReference type="Pfam" id="PF01973">
    <property type="entry name" value="MptE-like"/>
    <property type="match status" value="1"/>
</dbReference>
<protein>
    <recommendedName>
        <fullName evidence="6">Septum formation inhibitor Maf</fullName>
    </recommendedName>
</protein>
<name>A0A166VL84_9GAMM</name>
<evidence type="ECO:0000259" key="2">
    <source>
        <dbReference type="Pfam" id="PF01973"/>
    </source>
</evidence>
<sequence>MNKNIESNESIESQLESLDKKLAESVEHKKREAKFAEEANSRFEKNLQCFQKYYPDVANAIEQYQVREDFCLHVTSTGVGNVKPKNCDVMLYSDDPIGQAQEQVKANLAKPFTTLTDYTNYYIPEDDRIHMKYMGMLSSQIKQFEQQVEPQISELGNYFPSAIIFGLGLGYHLPALLERVNFRYLFVVEPDFELFFGSLFCLDWHSIINEIDKRGESLYLLLGADEDTFIADLEQMAENIGAFSIVRSFCYQHTPQIETNKLIAEWIKGYFLFQNGHGFFNDSITGLAHSIHIAEKKANFLTNTKVEELDRDTPVFIVGNGPSLDDADEYLKKNCKNAIVISAGTSVASLYKKGIKADFHVLIERPYANYKIFGDIVPPEVYEDMNLLGVNTLYPDTIDRYKWAGITVKGNESGTDLLGMLSQTCIGTNLPQIPYCNPVVANTALSYAMYLGFKNIYLFGIDNGSSVSGNHHSKDSIYKFNQEDEQEEGYISIPLKGKFLPGNRSELVETNDLLASSNHQLEKLIAYFPERTVFNIGDGAKIKGTVPSDVDSLLDLPELSNKDVSIENFKSHFKSLGLDEIPDSVIGFDTFDEICEHLLSIAREPVKTRMEALDVLTRQERFLYSYHLTHRSHLFHIIKGAMLYYHCPMVTMLYKYESEQYTLDIYTELNELWQGYILEMQSYFPEHYRTKCDHGSDWFE</sequence>
<dbReference type="InterPro" id="IPR045376">
    <property type="entry name" value="Maf_N"/>
</dbReference>
<dbReference type="EMBL" id="AUYB01000126">
    <property type="protein sequence ID" value="KZN32991.1"/>
    <property type="molecule type" value="Genomic_DNA"/>
</dbReference>
<dbReference type="PANTHER" id="PTHR41786">
    <property type="entry name" value="MOTILITY ACCESSORY FACTOR MAF"/>
    <property type="match status" value="1"/>
</dbReference>
<feature type="coiled-coil region" evidence="1">
    <location>
        <begin position="8"/>
        <end position="46"/>
    </location>
</feature>
<comment type="caution">
    <text evidence="4">The sequence shown here is derived from an EMBL/GenBank/DDBJ whole genome shotgun (WGS) entry which is preliminary data.</text>
</comment>
<keyword evidence="5" id="KW-1185">Reference proteome</keyword>
<accession>A0A166VL84</accession>
<dbReference type="PATRIC" id="fig|1365250.3.peg.4020"/>
<evidence type="ECO:0000313" key="4">
    <source>
        <dbReference type="EMBL" id="KZN32991.1"/>
    </source>
</evidence>
<dbReference type="Pfam" id="PF20157">
    <property type="entry name" value="Maf_flag10_N"/>
    <property type="match status" value="1"/>
</dbReference>
<dbReference type="InterPro" id="IPR002826">
    <property type="entry name" value="MptE-like"/>
</dbReference>
<dbReference type="Proteomes" id="UP000076643">
    <property type="component" value="Unassembled WGS sequence"/>
</dbReference>
<evidence type="ECO:0000313" key="5">
    <source>
        <dbReference type="Proteomes" id="UP000076643"/>
    </source>
</evidence>
<evidence type="ECO:0000259" key="3">
    <source>
        <dbReference type="Pfam" id="PF20157"/>
    </source>
</evidence>
<keyword evidence="1" id="KW-0175">Coiled coil</keyword>
<proteinExistence type="predicted"/>
<gene>
    <name evidence="4" type="ORF">N475_20945</name>
</gene>
<dbReference type="PANTHER" id="PTHR41786:SF1">
    <property type="entry name" value="6-HYDROXYMETHYLPTERIN DIPHOSPHOKINASE MPTE-LIKE DOMAIN-CONTAINING PROTEIN"/>
    <property type="match status" value="1"/>
</dbReference>
<dbReference type="Gene3D" id="3.90.1480.10">
    <property type="entry name" value="Alpha-2,3-sialyltransferase"/>
    <property type="match status" value="1"/>
</dbReference>
<evidence type="ECO:0008006" key="6">
    <source>
        <dbReference type="Google" id="ProtNLM"/>
    </source>
</evidence>
<feature type="domain" description="6-hydroxymethylpterin diphosphokinase MptE-like" evidence="2">
    <location>
        <begin position="300"/>
        <end position="464"/>
    </location>
</feature>
<evidence type="ECO:0000256" key="1">
    <source>
        <dbReference type="SAM" id="Coils"/>
    </source>
</evidence>
<dbReference type="GeneID" id="57361099"/>
<feature type="domain" description="Glycosyltransferase Maf N-terminal" evidence="3">
    <location>
        <begin position="42"/>
        <end position="265"/>
    </location>
</feature>
<dbReference type="AlphaFoldDB" id="A0A166VL84"/>
<dbReference type="RefSeq" id="WP_227008392.1">
    <property type="nucleotide sequence ID" value="NZ_AQHB01000016.1"/>
</dbReference>
<reference evidence="4 5" key="1">
    <citation type="submission" date="2013-07" db="EMBL/GenBank/DDBJ databases">
        <title>Comparative Genomic and Metabolomic Analysis of Twelve Strains of Pseudoalteromonas luteoviolacea.</title>
        <authorList>
            <person name="Vynne N.G."/>
            <person name="Mansson M."/>
            <person name="Gram L."/>
        </authorList>
    </citation>
    <scope>NUCLEOTIDE SEQUENCE [LARGE SCALE GENOMIC DNA]</scope>
    <source>
        <strain evidence="4 5">DSM 6061</strain>
    </source>
</reference>